<gene>
    <name evidence="4" type="ORF">NMOB1V02_LOCUS8123</name>
</gene>
<dbReference type="InterPro" id="IPR014756">
    <property type="entry name" value="Ig_E-set"/>
</dbReference>
<dbReference type="PANTHER" id="PTHR11792">
    <property type="entry name" value="ARRESTIN"/>
    <property type="match status" value="1"/>
</dbReference>
<dbReference type="Gene3D" id="2.60.40.840">
    <property type="match status" value="1"/>
</dbReference>
<dbReference type="GO" id="GO:0002031">
    <property type="term" value="P:G protein-coupled receptor internalization"/>
    <property type="evidence" value="ECO:0007669"/>
    <property type="project" value="TreeGrafter"/>
</dbReference>
<dbReference type="GO" id="GO:0005737">
    <property type="term" value="C:cytoplasm"/>
    <property type="evidence" value="ECO:0007669"/>
    <property type="project" value="TreeGrafter"/>
</dbReference>
<dbReference type="InterPro" id="IPR014752">
    <property type="entry name" value="Arrestin-like_C"/>
</dbReference>
<dbReference type="InterPro" id="IPR014753">
    <property type="entry name" value="Arrestin_N"/>
</dbReference>
<dbReference type="SUPFAM" id="SSF81296">
    <property type="entry name" value="E set domains"/>
    <property type="match status" value="2"/>
</dbReference>
<evidence type="ECO:0000313" key="4">
    <source>
        <dbReference type="EMBL" id="CAD7280463.1"/>
    </source>
</evidence>
<dbReference type="Pfam" id="PF02752">
    <property type="entry name" value="Arrestin_C"/>
    <property type="match status" value="1"/>
</dbReference>
<keyword evidence="2" id="KW-0716">Sensory transduction</keyword>
<evidence type="ECO:0000259" key="3">
    <source>
        <dbReference type="SMART" id="SM01017"/>
    </source>
</evidence>
<dbReference type="Pfam" id="PF00339">
    <property type="entry name" value="Arrestin_N"/>
    <property type="match status" value="1"/>
</dbReference>
<dbReference type="GO" id="GO:0001664">
    <property type="term" value="F:G protein-coupled receptor binding"/>
    <property type="evidence" value="ECO:0007669"/>
    <property type="project" value="TreeGrafter"/>
</dbReference>
<dbReference type="AlphaFoldDB" id="A0A7R9BTW3"/>
<dbReference type="Proteomes" id="UP000678499">
    <property type="component" value="Unassembled WGS sequence"/>
</dbReference>
<protein>
    <recommendedName>
        <fullName evidence="3">Arrestin C-terminal-like domain-containing protein</fullName>
    </recommendedName>
</protein>
<organism evidence="4">
    <name type="scientific">Notodromas monacha</name>
    <dbReference type="NCBI Taxonomy" id="399045"/>
    <lineage>
        <taxon>Eukaryota</taxon>
        <taxon>Metazoa</taxon>
        <taxon>Ecdysozoa</taxon>
        <taxon>Arthropoda</taxon>
        <taxon>Crustacea</taxon>
        <taxon>Oligostraca</taxon>
        <taxon>Ostracoda</taxon>
        <taxon>Podocopa</taxon>
        <taxon>Podocopida</taxon>
        <taxon>Cypridocopina</taxon>
        <taxon>Cypridoidea</taxon>
        <taxon>Cyprididae</taxon>
        <taxon>Notodromas</taxon>
    </lineage>
</organism>
<dbReference type="InterPro" id="IPR000698">
    <property type="entry name" value="Arrestin"/>
</dbReference>
<dbReference type="GO" id="GO:0016060">
    <property type="term" value="P:negative regulation of phospholipase C-activating phototransduction signaling pathway"/>
    <property type="evidence" value="ECO:0007669"/>
    <property type="project" value="UniProtKB-ARBA"/>
</dbReference>
<dbReference type="EMBL" id="OA884223">
    <property type="protein sequence ID" value="CAD7280463.1"/>
    <property type="molecule type" value="Genomic_DNA"/>
</dbReference>
<evidence type="ECO:0000256" key="2">
    <source>
        <dbReference type="ARBA" id="ARBA00022606"/>
    </source>
</evidence>
<dbReference type="PRINTS" id="PR00309">
    <property type="entry name" value="ARRESTIN"/>
</dbReference>
<comment type="similarity">
    <text evidence="1">Belongs to the arrestin family.</text>
</comment>
<dbReference type="GO" id="GO:0007608">
    <property type="term" value="P:sensory perception of smell"/>
    <property type="evidence" value="ECO:0007669"/>
    <property type="project" value="UniProtKB-ARBA"/>
</dbReference>
<proteinExistence type="inferred from homology"/>
<feature type="non-terminal residue" evidence="4">
    <location>
        <position position="381"/>
    </location>
</feature>
<dbReference type="SMART" id="SM01017">
    <property type="entry name" value="Arrestin_C"/>
    <property type="match status" value="1"/>
</dbReference>
<reference evidence="4" key="1">
    <citation type="submission" date="2020-11" db="EMBL/GenBank/DDBJ databases">
        <authorList>
            <person name="Tran Van P."/>
        </authorList>
    </citation>
    <scope>NUCLEOTIDE SEQUENCE</scope>
</reference>
<feature type="domain" description="Arrestin C-terminal-like" evidence="3">
    <location>
        <begin position="201"/>
        <end position="359"/>
    </location>
</feature>
<dbReference type="GO" id="GO:0007165">
    <property type="term" value="P:signal transduction"/>
    <property type="evidence" value="ECO:0007669"/>
    <property type="project" value="InterPro"/>
</dbReference>
<dbReference type="Gene3D" id="2.60.40.640">
    <property type="match status" value="1"/>
</dbReference>
<keyword evidence="5" id="KW-1185">Reference proteome</keyword>
<dbReference type="InterPro" id="IPR011022">
    <property type="entry name" value="Arrestin_C-like"/>
</dbReference>
<dbReference type="InterPro" id="IPR011021">
    <property type="entry name" value="Arrestin-like_N"/>
</dbReference>
<accession>A0A7R9BTW3</accession>
<dbReference type="OrthoDB" id="298939at2759"/>
<evidence type="ECO:0000256" key="1">
    <source>
        <dbReference type="ARBA" id="ARBA00005298"/>
    </source>
</evidence>
<evidence type="ECO:0000313" key="5">
    <source>
        <dbReference type="Proteomes" id="UP000678499"/>
    </source>
</evidence>
<name>A0A7R9BTW3_9CRUS</name>
<dbReference type="GO" id="GO:0045494">
    <property type="term" value="P:photoreceptor cell maintenance"/>
    <property type="evidence" value="ECO:0007669"/>
    <property type="project" value="UniProtKB-ARBA"/>
</dbReference>
<dbReference type="FunFam" id="2.60.40.840:FF:000002">
    <property type="entry name" value="Arrestin 3"/>
    <property type="match status" value="1"/>
</dbReference>
<dbReference type="PANTHER" id="PTHR11792:SF23">
    <property type="entry name" value="PHOSRESTIN-1"/>
    <property type="match status" value="1"/>
</dbReference>
<dbReference type="EMBL" id="CAJPEX010002186">
    <property type="protein sequence ID" value="CAG0920615.1"/>
    <property type="molecule type" value="Genomic_DNA"/>
</dbReference>
<sequence length="381" mass="41791">MLELLGLSVFGTVALKVFKKSSPNGKLTVYLGKRDFVDHLGQIDPIDGVVVVDTDYLQSKKVFGLVNTIFRYGRESDETMGLKFSKEMCLGFGQIHPSKQGTAVTPLQEKLIKKLGANAYPFFFELPSTSPTSVTLQPGSSDTGKPLGVEYDLKTWIGDSKEEKPHKRSSVSMAIRKVQYAPVEKGSRQPSAIVSKGFALTKGKINLEVTLDKDLYYHGERVTADVRVSNNSRKTVKCFKVGIIQHCEVTVVNAQFSREVASLQTKEGCPITPGASLNKQFFLTPVAGDNKKKEGVALDGRIRDEDANLASSTLLPPGDNGNNAYGIIVSYTLRVRLNCGYLGGEIEADLPFKLLHPAPGKIPLNYFPDPEIRKFAEILCE</sequence>